<dbReference type="GO" id="GO:0000155">
    <property type="term" value="F:phosphorelay sensor kinase activity"/>
    <property type="evidence" value="ECO:0007669"/>
    <property type="project" value="InterPro"/>
</dbReference>
<evidence type="ECO:0000313" key="4">
    <source>
        <dbReference type="Proteomes" id="UP000184287"/>
    </source>
</evidence>
<dbReference type="AlphaFoldDB" id="A0A1M4W1V5"/>
<keyword evidence="3" id="KW-0808">Transferase</keyword>
<evidence type="ECO:0000259" key="2">
    <source>
        <dbReference type="Pfam" id="PF06580"/>
    </source>
</evidence>
<dbReference type="RefSeq" id="WP_073228387.1">
    <property type="nucleotide sequence ID" value="NZ_FQUQ01000001.1"/>
</dbReference>
<dbReference type="Gene3D" id="3.30.565.10">
    <property type="entry name" value="Histidine kinase-like ATPase, C-terminal domain"/>
    <property type="match status" value="1"/>
</dbReference>
<accession>A0A1M4W1V5</accession>
<feature type="domain" description="Signal transduction histidine kinase internal region" evidence="2">
    <location>
        <begin position="154"/>
        <end position="229"/>
    </location>
</feature>
<keyword evidence="3" id="KW-0418">Kinase</keyword>
<dbReference type="Proteomes" id="UP000184287">
    <property type="component" value="Unassembled WGS sequence"/>
</dbReference>
<name>A0A1M4W1V5_9SPHI</name>
<reference evidence="4" key="1">
    <citation type="submission" date="2016-11" db="EMBL/GenBank/DDBJ databases">
        <authorList>
            <person name="Varghese N."/>
            <person name="Submissions S."/>
        </authorList>
    </citation>
    <scope>NUCLEOTIDE SEQUENCE [LARGE SCALE GENOMIC DNA]</scope>
    <source>
        <strain evidence="4">DSM 16990</strain>
    </source>
</reference>
<dbReference type="PANTHER" id="PTHR34220">
    <property type="entry name" value="SENSOR HISTIDINE KINASE YPDA"/>
    <property type="match status" value="1"/>
</dbReference>
<organism evidence="3 4">
    <name type="scientific">Pedobacter caeni</name>
    <dbReference type="NCBI Taxonomy" id="288992"/>
    <lineage>
        <taxon>Bacteria</taxon>
        <taxon>Pseudomonadati</taxon>
        <taxon>Bacteroidota</taxon>
        <taxon>Sphingobacteriia</taxon>
        <taxon>Sphingobacteriales</taxon>
        <taxon>Sphingobacteriaceae</taxon>
        <taxon>Pedobacter</taxon>
    </lineage>
</organism>
<gene>
    <name evidence="3" type="ORF">SAMN04488522_1011101</name>
</gene>
<dbReference type="GO" id="GO:0016020">
    <property type="term" value="C:membrane"/>
    <property type="evidence" value="ECO:0007669"/>
    <property type="project" value="InterPro"/>
</dbReference>
<keyword evidence="1" id="KW-0812">Transmembrane</keyword>
<proteinExistence type="predicted"/>
<feature type="transmembrane region" description="Helical" evidence="1">
    <location>
        <begin position="74"/>
        <end position="101"/>
    </location>
</feature>
<keyword evidence="4" id="KW-1185">Reference proteome</keyword>
<dbReference type="EMBL" id="FQUQ01000001">
    <property type="protein sequence ID" value="SHE75199.1"/>
    <property type="molecule type" value="Genomic_DNA"/>
</dbReference>
<dbReference type="STRING" id="288992.SAMN04488522_1011101"/>
<dbReference type="OrthoDB" id="9792992at2"/>
<protein>
    <submittedName>
        <fullName evidence="3">Histidine kinase</fullName>
    </submittedName>
</protein>
<evidence type="ECO:0000256" key="1">
    <source>
        <dbReference type="SAM" id="Phobius"/>
    </source>
</evidence>
<feature type="transmembrane region" description="Helical" evidence="1">
    <location>
        <begin position="12"/>
        <end position="33"/>
    </location>
</feature>
<dbReference type="InterPro" id="IPR050640">
    <property type="entry name" value="Bact_2-comp_sensor_kinase"/>
</dbReference>
<evidence type="ECO:0000313" key="3">
    <source>
        <dbReference type="EMBL" id="SHE75199.1"/>
    </source>
</evidence>
<sequence>MESVKTHQRNLWIIQLIGWAVFFGINFVFRLPAAGFTKAAVQSVLIAFFYAVILYGNGVWLIPKIYSKGHYWKYGILLFLFFSLVVVLEMLTNYYVLGIYYQEKMYNFSFAQWIYTSFSAGLIVITSFLFYASLRYFHLLRAQDELKTRHYHTELSLLKAQVQPHFLFNTLNNIYYQAHKESPATALQIERLAKMMRFFLEESPMEKIPLQKELEFIENYIELERLRMRYPLQLTFDHQIPENFLIPPMILIPLVENVFKHGINKRKIENVVSMKLEIANKRLFFEVINGVNSSITEHRTGFGLLNLRKRLNLLYQDDFTLSTETRGLLFYASVNIPEE</sequence>
<dbReference type="SUPFAM" id="SSF55874">
    <property type="entry name" value="ATPase domain of HSP90 chaperone/DNA topoisomerase II/histidine kinase"/>
    <property type="match status" value="1"/>
</dbReference>
<keyword evidence="1" id="KW-0472">Membrane</keyword>
<dbReference type="Pfam" id="PF06580">
    <property type="entry name" value="His_kinase"/>
    <property type="match status" value="1"/>
</dbReference>
<dbReference type="InterPro" id="IPR010559">
    <property type="entry name" value="Sig_transdc_His_kin_internal"/>
</dbReference>
<keyword evidence="1" id="KW-1133">Transmembrane helix</keyword>
<dbReference type="PANTHER" id="PTHR34220:SF7">
    <property type="entry name" value="SENSOR HISTIDINE KINASE YPDA"/>
    <property type="match status" value="1"/>
</dbReference>
<dbReference type="InterPro" id="IPR036890">
    <property type="entry name" value="HATPase_C_sf"/>
</dbReference>
<feature type="transmembrane region" description="Helical" evidence="1">
    <location>
        <begin position="39"/>
        <end position="62"/>
    </location>
</feature>
<feature type="transmembrane region" description="Helical" evidence="1">
    <location>
        <begin position="113"/>
        <end position="134"/>
    </location>
</feature>